<evidence type="ECO:0000259" key="3">
    <source>
        <dbReference type="PROSITE" id="PS50006"/>
    </source>
</evidence>
<feature type="domain" description="FHA" evidence="3">
    <location>
        <begin position="464"/>
        <end position="518"/>
    </location>
</feature>
<dbReference type="InterPro" id="IPR001849">
    <property type="entry name" value="PH_domain"/>
</dbReference>
<gene>
    <name evidence="5" type="ORF">PROFUN_13799</name>
</gene>
<dbReference type="InterPro" id="IPR008984">
    <property type="entry name" value="SMAD_FHA_dom_sf"/>
</dbReference>
<dbReference type="InParanoid" id="A0A2P6N356"/>
<dbReference type="Pfam" id="PF00498">
    <property type="entry name" value="FHA"/>
    <property type="match status" value="1"/>
</dbReference>
<feature type="region of interest" description="Disordered" evidence="1">
    <location>
        <begin position="1"/>
        <end position="249"/>
    </location>
</feature>
<evidence type="ECO:0000313" key="5">
    <source>
        <dbReference type="EMBL" id="PRP78387.1"/>
    </source>
</evidence>
<feature type="region of interest" description="Disordered" evidence="1">
    <location>
        <begin position="323"/>
        <end position="414"/>
    </location>
</feature>
<reference evidence="5 6" key="1">
    <citation type="journal article" date="2018" name="Genome Biol. Evol.">
        <title>Multiple Roots of Fruiting Body Formation in Amoebozoa.</title>
        <authorList>
            <person name="Hillmann F."/>
            <person name="Forbes G."/>
            <person name="Novohradska S."/>
            <person name="Ferling I."/>
            <person name="Riege K."/>
            <person name="Groth M."/>
            <person name="Westermann M."/>
            <person name="Marz M."/>
            <person name="Spaller T."/>
            <person name="Winckler T."/>
            <person name="Schaap P."/>
            <person name="Glockner G."/>
        </authorList>
    </citation>
    <scope>NUCLEOTIDE SEQUENCE [LARGE SCALE GENOMIC DNA]</scope>
    <source>
        <strain evidence="5 6">Jena</strain>
    </source>
</reference>
<evidence type="ECO:0008006" key="7">
    <source>
        <dbReference type="Google" id="ProtNLM"/>
    </source>
</evidence>
<proteinExistence type="predicted"/>
<feature type="compositionally biased region" description="Polar residues" evidence="1">
    <location>
        <begin position="403"/>
        <end position="414"/>
    </location>
</feature>
<evidence type="ECO:0000313" key="6">
    <source>
        <dbReference type="Proteomes" id="UP000241769"/>
    </source>
</evidence>
<dbReference type="InterPro" id="IPR011598">
    <property type="entry name" value="bHLH_dom"/>
</dbReference>
<feature type="compositionally biased region" description="Basic and acidic residues" evidence="1">
    <location>
        <begin position="70"/>
        <end position="104"/>
    </location>
</feature>
<feature type="compositionally biased region" description="Basic and acidic residues" evidence="1">
    <location>
        <begin position="156"/>
        <end position="197"/>
    </location>
</feature>
<dbReference type="SMART" id="SM00353">
    <property type="entry name" value="HLH"/>
    <property type="match status" value="1"/>
</dbReference>
<feature type="domain" description="PH" evidence="2">
    <location>
        <begin position="550"/>
        <end position="656"/>
    </location>
</feature>
<feature type="compositionally biased region" description="Polar residues" evidence="1">
    <location>
        <begin position="217"/>
        <end position="243"/>
    </location>
</feature>
<dbReference type="PROSITE" id="PS50003">
    <property type="entry name" value="PH_DOMAIN"/>
    <property type="match status" value="1"/>
</dbReference>
<dbReference type="Gene3D" id="2.30.29.30">
    <property type="entry name" value="Pleckstrin-homology domain (PH domain)/Phosphotyrosine-binding domain (PTB)"/>
    <property type="match status" value="1"/>
</dbReference>
<dbReference type="PROSITE" id="PS50006">
    <property type="entry name" value="FHA_DOMAIN"/>
    <property type="match status" value="1"/>
</dbReference>
<dbReference type="Gene3D" id="4.10.280.10">
    <property type="entry name" value="Helix-loop-helix DNA-binding domain"/>
    <property type="match status" value="1"/>
</dbReference>
<dbReference type="Proteomes" id="UP000241769">
    <property type="component" value="Unassembled WGS sequence"/>
</dbReference>
<dbReference type="SMART" id="SM00233">
    <property type="entry name" value="PH"/>
    <property type="match status" value="1"/>
</dbReference>
<feature type="compositionally biased region" description="Basic and acidic residues" evidence="1">
    <location>
        <begin position="333"/>
        <end position="349"/>
    </location>
</feature>
<dbReference type="AlphaFoldDB" id="A0A2P6N356"/>
<comment type="caution">
    <text evidence="5">The sequence shown here is derived from an EMBL/GenBank/DDBJ whole genome shotgun (WGS) entry which is preliminary data.</text>
</comment>
<dbReference type="SUPFAM" id="SSF50729">
    <property type="entry name" value="PH domain-like"/>
    <property type="match status" value="1"/>
</dbReference>
<keyword evidence="6" id="KW-1185">Reference proteome</keyword>
<dbReference type="SMART" id="SM00240">
    <property type="entry name" value="FHA"/>
    <property type="match status" value="1"/>
</dbReference>
<dbReference type="GO" id="GO:0046983">
    <property type="term" value="F:protein dimerization activity"/>
    <property type="evidence" value="ECO:0007669"/>
    <property type="project" value="InterPro"/>
</dbReference>
<name>A0A2P6N356_9EUKA</name>
<dbReference type="InterPro" id="IPR000253">
    <property type="entry name" value="FHA_dom"/>
</dbReference>
<dbReference type="OrthoDB" id="687730at2759"/>
<dbReference type="CDD" id="cd00821">
    <property type="entry name" value="PH"/>
    <property type="match status" value="1"/>
</dbReference>
<accession>A0A2P6N356</accession>
<organism evidence="5 6">
    <name type="scientific">Planoprotostelium fungivorum</name>
    <dbReference type="NCBI Taxonomy" id="1890364"/>
    <lineage>
        <taxon>Eukaryota</taxon>
        <taxon>Amoebozoa</taxon>
        <taxon>Evosea</taxon>
        <taxon>Variosea</taxon>
        <taxon>Cavosteliida</taxon>
        <taxon>Cavosteliaceae</taxon>
        <taxon>Planoprotostelium</taxon>
    </lineage>
</organism>
<evidence type="ECO:0000259" key="2">
    <source>
        <dbReference type="PROSITE" id="PS50003"/>
    </source>
</evidence>
<dbReference type="InterPro" id="IPR036638">
    <property type="entry name" value="HLH_DNA-bd_sf"/>
</dbReference>
<feature type="compositionally biased region" description="Basic and acidic residues" evidence="1">
    <location>
        <begin position="127"/>
        <end position="143"/>
    </location>
</feature>
<dbReference type="SUPFAM" id="SSF49879">
    <property type="entry name" value="SMAD/FHA domain"/>
    <property type="match status" value="1"/>
</dbReference>
<dbReference type="SUPFAM" id="SSF47459">
    <property type="entry name" value="HLH, helix-loop-helix DNA-binding domain"/>
    <property type="match status" value="1"/>
</dbReference>
<feature type="compositionally biased region" description="Polar residues" evidence="1">
    <location>
        <begin position="361"/>
        <end position="375"/>
    </location>
</feature>
<evidence type="ECO:0000256" key="1">
    <source>
        <dbReference type="SAM" id="MobiDB-lite"/>
    </source>
</evidence>
<evidence type="ECO:0000259" key="4">
    <source>
        <dbReference type="PROSITE" id="PS50888"/>
    </source>
</evidence>
<dbReference type="Pfam" id="PF00010">
    <property type="entry name" value="HLH"/>
    <property type="match status" value="1"/>
</dbReference>
<dbReference type="InterPro" id="IPR011993">
    <property type="entry name" value="PH-like_dom_sf"/>
</dbReference>
<dbReference type="PROSITE" id="PS50888">
    <property type="entry name" value="BHLH"/>
    <property type="match status" value="1"/>
</dbReference>
<sequence length="913" mass="102917">MAEPYRIIEGNDAKKPNVAPTETKSRAHSLSSNDGDVQAKKPVKLEPANMKENNNPLRTTPNPPSVRMDLSPRKKLSDASDSSENEKTRKFSVEGDRVEDDRSTRTAQVKEPIKAVINENEEEKIEETDVKPASHVKTEEKDTNMMIKDAIPALHVESEQKEISHIKVEQKEDTKMEGREDQHVEKEQKIEKTKRDTVSASPTVSEEESSHAKQGDRSMSLSPQIIISGDEVTSPSIAVTSPPTEGKTSEVPMVHLRRDTSESTCILSTERKTVAELGDSFLVVSSRIRSPSTLPGSRNMCDSGTIAAPIGPSPSDTMIDVVSPPEITTHTPPHKEEQTNDDKDLERLKRGVSFTPGLQAAQKSMPNMDALSSLQDRPKLERRKTATLMDMTNGHNKDKDLDSNANTPQTARSPSTRLRIAKSFTARITRRASTAATPADTMTVLWLHPKTNKIQRFALPFGNIQIGRKHEGNQIVVRSKYISRAQCRLQLASLGGDKLLRIFDLESTTGTFVNGEKLDAGTGRILLHGDRLRLGKTLMLITEEKLHFTNPTKQGMGYKKSSKMFTNWKKKYYVLFNQILFWWSKESEKTEGMYPHGMIDLDGVMLDEEEARGISLTTTSRLTRPLFGTKEFHKQTKLACRRKKDVWKGLFYKIEVSPVTDLCRWNQNDRDFQGDEVVVGYCNSTSGQSSALPSLRRFTIIKTPSEPGGHIQRDEQHDAKMMVPESLRQQMMPTFEEEAVMCRRKKQASHKITEQKGRQRINMQINDLKNLLPECKSVVTTKAAILECAVICLKRLRETVQSMESDNYTMQRENALLKEQVGRLRNFKPETQPHPSNLQGFVKDEPSTECFSDEYSFDELEFDSPITGLEEDFTSVPASGLDFSHFRMIEGSDLSFSSLFEVEDVTPKRMKLL</sequence>
<dbReference type="CDD" id="cd00060">
    <property type="entry name" value="FHA"/>
    <property type="match status" value="1"/>
</dbReference>
<feature type="domain" description="BHLH" evidence="4">
    <location>
        <begin position="745"/>
        <end position="796"/>
    </location>
</feature>
<protein>
    <recommendedName>
        <fullName evidence="7">FHA domain-containing protein</fullName>
    </recommendedName>
</protein>
<dbReference type="Gene3D" id="2.60.200.20">
    <property type="match status" value="1"/>
</dbReference>
<dbReference type="EMBL" id="MDYQ01000227">
    <property type="protein sequence ID" value="PRP78387.1"/>
    <property type="molecule type" value="Genomic_DNA"/>
</dbReference>